<accession>A0A0B6YMH7</accession>
<dbReference type="EMBL" id="HACG01009845">
    <property type="protein sequence ID" value="CEK56710.1"/>
    <property type="molecule type" value="Transcribed_RNA"/>
</dbReference>
<organism evidence="1">
    <name type="scientific">Arion vulgaris</name>
    <dbReference type="NCBI Taxonomy" id="1028688"/>
    <lineage>
        <taxon>Eukaryota</taxon>
        <taxon>Metazoa</taxon>
        <taxon>Spiralia</taxon>
        <taxon>Lophotrochozoa</taxon>
        <taxon>Mollusca</taxon>
        <taxon>Gastropoda</taxon>
        <taxon>Heterobranchia</taxon>
        <taxon>Euthyneura</taxon>
        <taxon>Panpulmonata</taxon>
        <taxon>Eupulmonata</taxon>
        <taxon>Stylommatophora</taxon>
        <taxon>Helicina</taxon>
        <taxon>Arionoidea</taxon>
        <taxon>Arionidae</taxon>
        <taxon>Arion</taxon>
    </lineage>
</organism>
<sequence length="83" mass="9612">MLGTMDKSIVLKALNDCVLDVITAIDEDRVLRLQQFRIHRTSRHGYLQELALARVHNLQAIGIISLHALHYLLKTPEHLWDLF</sequence>
<gene>
    <name evidence="1" type="primary">ORF28329</name>
</gene>
<evidence type="ECO:0000313" key="1">
    <source>
        <dbReference type="EMBL" id="CEK56710.1"/>
    </source>
</evidence>
<name>A0A0B6YMH7_9EUPU</name>
<dbReference type="AlphaFoldDB" id="A0A0B6YMH7"/>
<proteinExistence type="predicted"/>
<feature type="non-terminal residue" evidence="1">
    <location>
        <position position="83"/>
    </location>
</feature>
<protein>
    <submittedName>
        <fullName evidence="1">Uncharacterized protein</fullName>
    </submittedName>
</protein>
<reference evidence="1" key="1">
    <citation type="submission" date="2014-12" db="EMBL/GenBank/DDBJ databases">
        <title>Insight into the proteome of Arion vulgaris.</title>
        <authorList>
            <person name="Aradska J."/>
            <person name="Bulat T."/>
            <person name="Smidak R."/>
            <person name="Sarate P."/>
            <person name="Gangsoo J."/>
            <person name="Sialana F."/>
            <person name="Bilban M."/>
            <person name="Lubec G."/>
        </authorList>
    </citation>
    <scope>NUCLEOTIDE SEQUENCE</scope>
    <source>
        <tissue evidence="1">Skin</tissue>
    </source>
</reference>